<organism evidence="4 5">
    <name type="scientific">Candidatus Scybalocola faecigallinarum</name>
    <dbReference type="NCBI Taxonomy" id="2840941"/>
    <lineage>
        <taxon>Bacteria</taxon>
        <taxon>Bacillati</taxon>
        <taxon>Bacillota</taxon>
        <taxon>Clostridia</taxon>
        <taxon>Lachnospirales</taxon>
        <taxon>Lachnospiraceae</taxon>
        <taxon>Lachnospiraceae incertae sedis</taxon>
        <taxon>Candidatus Scybalocola (ex Gilroy et al. 2021)</taxon>
    </lineage>
</organism>
<protein>
    <submittedName>
        <fullName evidence="4">Glycosyltransferase</fullName>
    </submittedName>
</protein>
<dbReference type="PANTHER" id="PTHR22916">
    <property type="entry name" value="GLYCOSYLTRANSFERASE"/>
    <property type="match status" value="1"/>
</dbReference>
<evidence type="ECO:0000313" key="5">
    <source>
        <dbReference type="Proteomes" id="UP000823927"/>
    </source>
</evidence>
<dbReference type="Pfam" id="PF00535">
    <property type="entry name" value="Glycos_transf_2"/>
    <property type="match status" value="1"/>
</dbReference>
<name>A0A9D1F6Q3_9FIRM</name>
<sequence length="439" mass="50174">MDPTVSIIVPVYNAQDSLKRCVESILNQEYKALEVILVNDGSSDNSGKMCDGFAQKDDRVRVLHKANSGVSDSRNQAMAMARGEFIQFADSDDWITPDATRLMVRAARESGCDMVISDFYRVVGERVSRKGDIEKGGAMTVEEFASHMLEKPADFYYGVLWNKLYRRDLIEKYGLCMDPRISWCEDFMFNLEYIRHAGAIYVLCTPLYYYVRTKGSLVSQSFSLPRSIRMKRMVFEYYNNFYKHVLDETDYEKNRFQVYRFLIDAAGDGMVPPAIFPGSKKLGEERVSVSLPALCGTGQLKDIYRNRKLLEYYLRPAALRNNLSFEEAWVMLCIADFPVPCRKRELGDVCGLTGKKLTSCLNRLVGKGLIKVEEKRVEDVKGKFLFIEMTNKAGSVIDDFLIAEKDCEQAFFTGFSPEEQEMYETLAARGQANIREILQ</sequence>
<gene>
    <name evidence="4" type="ORF">IAB46_13300</name>
</gene>
<evidence type="ECO:0000259" key="3">
    <source>
        <dbReference type="SMART" id="SM00347"/>
    </source>
</evidence>
<dbReference type="CDD" id="cd00761">
    <property type="entry name" value="Glyco_tranf_GTA_type"/>
    <property type="match status" value="1"/>
</dbReference>
<dbReference type="InterPro" id="IPR036388">
    <property type="entry name" value="WH-like_DNA-bd_sf"/>
</dbReference>
<reference evidence="4" key="1">
    <citation type="submission" date="2020-10" db="EMBL/GenBank/DDBJ databases">
        <authorList>
            <person name="Gilroy R."/>
        </authorList>
    </citation>
    <scope>NUCLEOTIDE SEQUENCE</scope>
    <source>
        <strain evidence="4">CHK178-757</strain>
    </source>
</reference>
<dbReference type="InterPro" id="IPR000835">
    <property type="entry name" value="HTH_MarR-typ"/>
</dbReference>
<proteinExistence type="predicted"/>
<evidence type="ECO:0000313" key="4">
    <source>
        <dbReference type="EMBL" id="HIS48499.1"/>
    </source>
</evidence>
<accession>A0A9D1F6Q3</accession>
<dbReference type="SUPFAM" id="SSF46785">
    <property type="entry name" value="Winged helix' DNA-binding domain"/>
    <property type="match status" value="1"/>
</dbReference>
<dbReference type="InterPro" id="IPR001173">
    <property type="entry name" value="Glyco_trans_2-like"/>
</dbReference>
<feature type="domain" description="HTH marR-type" evidence="3">
    <location>
        <begin position="316"/>
        <end position="420"/>
    </location>
</feature>
<dbReference type="EMBL" id="DVIT01000057">
    <property type="protein sequence ID" value="HIS48499.1"/>
    <property type="molecule type" value="Genomic_DNA"/>
</dbReference>
<dbReference type="InterPro" id="IPR036390">
    <property type="entry name" value="WH_DNA-bd_sf"/>
</dbReference>
<comment type="caution">
    <text evidence="4">The sequence shown here is derived from an EMBL/GenBank/DDBJ whole genome shotgun (WGS) entry which is preliminary data.</text>
</comment>
<dbReference type="Proteomes" id="UP000823927">
    <property type="component" value="Unassembled WGS sequence"/>
</dbReference>
<dbReference type="Gene3D" id="3.90.550.10">
    <property type="entry name" value="Spore Coat Polysaccharide Biosynthesis Protein SpsA, Chain A"/>
    <property type="match status" value="1"/>
</dbReference>
<dbReference type="InterPro" id="IPR029044">
    <property type="entry name" value="Nucleotide-diphossugar_trans"/>
</dbReference>
<keyword evidence="1" id="KW-0328">Glycosyltransferase</keyword>
<reference evidence="4" key="2">
    <citation type="journal article" date="2021" name="PeerJ">
        <title>Extensive microbial diversity within the chicken gut microbiome revealed by metagenomics and culture.</title>
        <authorList>
            <person name="Gilroy R."/>
            <person name="Ravi A."/>
            <person name="Getino M."/>
            <person name="Pursley I."/>
            <person name="Horton D.L."/>
            <person name="Alikhan N.F."/>
            <person name="Baker D."/>
            <person name="Gharbi K."/>
            <person name="Hall N."/>
            <person name="Watson M."/>
            <person name="Adriaenssens E.M."/>
            <person name="Foster-Nyarko E."/>
            <person name="Jarju S."/>
            <person name="Secka A."/>
            <person name="Antonio M."/>
            <person name="Oren A."/>
            <person name="Chaudhuri R.R."/>
            <person name="La Ragione R."/>
            <person name="Hildebrand F."/>
            <person name="Pallen M.J."/>
        </authorList>
    </citation>
    <scope>NUCLEOTIDE SEQUENCE</scope>
    <source>
        <strain evidence="4">CHK178-757</strain>
    </source>
</reference>
<dbReference type="GO" id="GO:0003700">
    <property type="term" value="F:DNA-binding transcription factor activity"/>
    <property type="evidence" value="ECO:0007669"/>
    <property type="project" value="InterPro"/>
</dbReference>
<evidence type="ECO:0000256" key="1">
    <source>
        <dbReference type="ARBA" id="ARBA00022676"/>
    </source>
</evidence>
<dbReference type="AlphaFoldDB" id="A0A9D1F6Q3"/>
<dbReference type="PANTHER" id="PTHR22916:SF51">
    <property type="entry name" value="GLYCOSYLTRANSFERASE EPSH-RELATED"/>
    <property type="match status" value="1"/>
</dbReference>
<evidence type="ECO:0000256" key="2">
    <source>
        <dbReference type="ARBA" id="ARBA00022679"/>
    </source>
</evidence>
<dbReference type="Gene3D" id="1.10.10.10">
    <property type="entry name" value="Winged helix-like DNA-binding domain superfamily/Winged helix DNA-binding domain"/>
    <property type="match status" value="1"/>
</dbReference>
<dbReference type="SUPFAM" id="SSF53448">
    <property type="entry name" value="Nucleotide-diphospho-sugar transferases"/>
    <property type="match status" value="1"/>
</dbReference>
<dbReference type="SMART" id="SM00347">
    <property type="entry name" value="HTH_MARR"/>
    <property type="match status" value="1"/>
</dbReference>
<dbReference type="GO" id="GO:0016757">
    <property type="term" value="F:glycosyltransferase activity"/>
    <property type="evidence" value="ECO:0007669"/>
    <property type="project" value="UniProtKB-KW"/>
</dbReference>
<keyword evidence="2" id="KW-0808">Transferase</keyword>